<sequence length="453" mass="50917">MKLSNIFIICLALLLVCCAPDFLDKKPNQALVVPSELAHYQALLDAFADGMNDAPGLQVLAADEFYHLESNIANLSAVERNTYLWNQDIFEGAASNDWNTPYRCIFYTNVAIDGLNRLDQTVKETEAWRKAYGSAHFFRAHALFNLAQLFAPAYNAQTAKDLPGVPVRKTMDINEIVSRGSLQQTYDQVLSDLTQAKKMLSPVMDYENRPSKVAALALLARVYLVMQSYQKAMESASASLALHDKLLDYNTLNPSATRPLPLTLTKSNPEVIFVVRLNAYTLMNSTSTGVDSVLYESYHENDLRKTCYFTFRNGHHGYKGSYQGSTTFFGGLSTSELYLILAECHARQSETAPALQNLNTLLKQRYKSGTFKELTSDDSEILSLVLLERRKEMFARGQRWSDLKRLNQDPATATTIKRGLKQQDYTLLPNANRYVFPIPDNEVLISGIGQNPR</sequence>
<dbReference type="InterPro" id="IPR011990">
    <property type="entry name" value="TPR-like_helical_dom_sf"/>
</dbReference>
<dbReference type="RefSeq" id="WP_115831932.1">
    <property type="nucleotide sequence ID" value="NZ_QNUL01000012.1"/>
</dbReference>
<evidence type="ECO:0000256" key="2">
    <source>
        <dbReference type="ARBA" id="ARBA00006275"/>
    </source>
</evidence>
<dbReference type="EMBL" id="QNUL01000012">
    <property type="protein sequence ID" value="REA60187.1"/>
    <property type="molecule type" value="Genomic_DNA"/>
</dbReference>
<accession>A0A3D8YAJ9</accession>
<dbReference type="Gene3D" id="1.25.40.390">
    <property type="match status" value="1"/>
</dbReference>
<dbReference type="OrthoDB" id="653598at2"/>
<feature type="domain" description="RagB/SusD" evidence="7">
    <location>
        <begin position="331"/>
        <end position="443"/>
    </location>
</feature>
<proteinExistence type="inferred from homology"/>
<evidence type="ECO:0000259" key="7">
    <source>
        <dbReference type="Pfam" id="PF07980"/>
    </source>
</evidence>
<evidence type="ECO:0000256" key="3">
    <source>
        <dbReference type="ARBA" id="ARBA00022729"/>
    </source>
</evidence>
<feature type="signal peptide" evidence="6">
    <location>
        <begin position="1"/>
        <end position="19"/>
    </location>
</feature>
<evidence type="ECO:0000256" key="5">
    <source>
        <dbReference type="ARBA" id="ARBA00023237"/>
    </source>
</evidence>
<comment type="caution">
    <text evidence="9">The sequence shown here is derived from an EMBL/GenBank/DDBJ whole genome shotgun (WGS) entry which is preliminary data.</text>
</comment>
<dbReference type="Proteomes" id="UP000256373">
    <property type="component" value="Unassembled WGS sequence"/>
</dbReference>
<dbReference type="AlphaFoldDB" id="A0A3D8YAJ9"/>
<comment type="subcellular location">
    <subcellularLocation>
        <location evidence="1">Cell outer membrane</location>
    </subcellularLocation>
</comment>
<keyword evidence="3 6" id="KW-0732">Signal</keyword>
<evidence type="ECO:0000259" key="8">
    <source>
        <dbReference type="Pfam" id="PF14322"/>
    </source>
</evidence>
<keyword evidence="5" id="KW-0998">Cell outer membrane</keyword>
<feature type="domain" description="SusD-like N-terminal" evidence="8">
    <location>
        <begin position="21"/>
        <end position="224"/>
    </location>
</feature>
<dbReference type="Pfam" id="PF07980">
    <property type="entry name" value="SusD_RagB"/>
    <property type="match status" value="1"/>
</dbReference>
<evidence type="ECO:0000313" key="10">
    <source>
        <dbReference type="Proteomes" id="UP000256373"/>
    </source>
</evidence>
<reference evidence="9 10" key="1">
    <citation type="submission" date="2018-07" db="EMBL/GenBank/DDBJ databases">
        <title>Dyadobacter roseus sp. nov., isolated from rose rhizosphere soil.</title>
        <authorList>
            <person name="Chen L."/>
        </authorList>
    </citation>
    <scope>NUCLEOTIDE SEQUENCE [LARGE SCALE GENOMIC DNA]</scope>
    <source>
        <strain evidence="9 10">RS19</strain>
    </source>
</reference>
<dbReference type="InterPro" id="IPR033985">
    <property type="entry name" value="SusD-like_N"/>
</dbReference>
<evidence type="ECO:0000256" key="4">
    <source>
        <dbReference type="ARBA" id="ARBA00023136"/>
    </source>
</evidence>
<feature type="chain" id="PRO_5017755597" description="RagB/SusD family nutrient uptake outer membrane protein" evidence="6">
    <location>
        <begin position="20"/>
        <end position="453"/>
    </location>
</feature>
<dbReference type="InterPro" id="IPR012944">
    <property type="entry name" value="SusD_RagB_dom"/>
</dbReference>
<dbReference type="GO" id="GO:0009279">
    <property type="term" value="C:cell outer membrane"/>
    <property type="evidence" value="ECO:0007669"/>
    <property type="project" value="UniProtKB-SubCell"/>
</dbReference>
<dbReference type="Pfam" id="PF14322">
    <property type="entry name" value="SusD-like_3"/>
    <property type="match status" value="1"/>
</dbReference>
<keyword evidence="4" id="KW-0472">Membrane</keyword>
<name>A0A3D8YAJ9_9BACT</name>
<gene>
    <name evidence="9" type="ORF">DSL64_16065</name>
</gene>
<dbReference type="SUPFAM" id="SSF48452">
    <property type="entry name" value="TPR-like"/>
    <property type="match status" value="1"/>
</dbReference>
<protein>
    <recommendedName>
        <fullName evidence="11">RagB/SusD family nutrient uptake outer membrane protein</fullName>
    </recommendedName>
</protein>
<evidence type="ECO:0000313" key="9">
    <source>
        <dbReference type="EMBL" id="REA60187.1"/>
    </source>
</evidence>
<evidence type="ECO:0008006" key="11">
    <source>
        <dbReference type="Google" id="ProtNLM"/>
    </source>
</evidence>
<keyword evidence="10" id="KW-1185">Reference proteome</keyword>
<comment type="similarity">
    <text evidence="2">Belongs to the SusD family.</text>
</comment>
<evidence type="ECO:0000256" key="1">
    <source>
        <dbReference type="ARBA" id="ARBA00004442"/>
    </source>
</evidence>
<evidence type="ECO:0000256" key="6">
    <source>
        <dbReference type="SAM" id="SignalP"/>
    </source>
</evidence>
<organism evidence="9 10">
    <name type="scientific">Dyadobacter luteus</name>
    <dbReference type="NCBI Taxonomy" id="2259619"/>
    <lineage>
        <taxon>Bacteria</taxon>
        <taxon>Pseudomonadati</taxon>
        <taxon>Bacteroidota</taxon>
        <taxon>Cytophagia</taxon>
        <taxon>Cytophagales</taxon>
        <taxon>Spirosomataceae</taxon>
        <taxon>Dyadobacter</taxon>
    </lineage>
</organism>